<evidence type="ECO:0000313" key="8">
    <source>
        <dbReference type="EMBL" id="SVB72058.1"/>
    </source>
</evidence>
<dbReference type="InterPro" id="IPR050388">
    <property type="entry name" value="ABC_Ni/Peptide_Import"/>
</dbReference>
<dbReference type="InterPro" id="IPR027417">
    <property type="entry name" value="P-loop_NTPase"/>
</dbReference>
<evidence type="ECO:0000256" key="3">
    <source>
        <dbReference type="ARBA" id="ARBA00022475"/>
    </source>
</evidence>
<dbReference type="SMART" id="SM00382">
    <property type="entry name" value="AAA"/>
    <property type="match status" value="1"/>
</dbReference>
<dbReference type="InterPro" id="IPR017871">
    <property type="entry name" value="ABC_transporter-like_CS"/>
</dbReference>
<keyword evidence="3" id="KW-1003">Cell membrane</keyword>
<feature type="non-terminal residue" evidence="8">
    <location>
        <position position="321"/>
    </location>
</feature>
<dbReference type="CDD" id="cd03257">
    <property type="entry name" value="ABC_NikE_OppD_transporters"/>
    <property type="match status" value="1"/>
</dbReference>
<evidence type="ECO:0000256" key="2">
    <source>
        <dbReference type="ARBA" id="ARBA00022448"/>
    </source>
</evidence>
<feature type="domain" description="ABC transporter" evidence="7">
    <location>
        <begin position="4"/>
        <end position="255"/>
    </location>
</feature>
<protein>
    <recommendedName>
        <fullName evidence="7">ABC transporter domain-containing protein</fullName>
    </recommendedName>
</protein>
<dbReference type="GO" id="GO:0016887">
    <property type="term" value="F:ATP hydrolysis activity"/>
    <property type="evidence" value="ECO:0007669"/>
    <property type="project" value="InterPro"/>
</dbReference>
<evidence type="ECO:0000256" key="5">
    <source>
        <dbReference type="ARBA" id="ARBA00022840"/>
    </source>
</evidence>
<dbReference type="Pfam" id="PF00005">
    <property type="entry name" value="ABC_tran"/>
    <property type="match status" value="1"/>
</dbReference>
<keyword evidence="5" id="KW-0067">ATP-binding</keyword>
<dbReference type="InterPro" id="IPR003593">
    <property type="entry name" value="AAA+_ATPase"/>
</dbReference>
<dbReference type="PROSITE" id="PS00211">
    <property type="entry name" value="ABC_TRANSPORTER_1"/>
    <property type="match status" value="1"/>
</dbReference>
<dbReference type="InterPro" id="IPR003439">
    <property type="entry name" value="ABC_transporter-like_ATP-bd"/>
</dbReference>
<gene>
    <name evidence="8" type="ORF">METZ01_LOCUS224912</name>
</gene>
<name>A0A382G9Y8_9ZZZZ</name>
<proteinExistence type="predicted"/>
<dbReference type="PANTHER" id="PTHR43297">
    <property type="entry name" value="OLIGOPEPTIDE TRANSPORT ATP-BINDING PROTEIN APPD"/>
    <property type="match status" value="1"/>
</dbReference>
<organism evidence="8">
    <name type="scientific">marine metagenome</name>
    <dbReference type="NCBI Taxonomy" id="408172"/>
    <lineage>
        <taxon>unclassified sequences</taxon>
        <taxon>metagenomes</taxon>
        <taxon>ecological metagenomes</taxon>
    </lineage>
</organism>
<dbReference type="FunFam" id="3.40.50.300:FF:000016">
    <property type="entry name" value="Oligopeptide ABC transporter ATP-binding component"/>
    <property type="match status" value="1"/>
</dbReference>
<keyword evidence="2" id="KW-0813">Transport</keyword>
<keyword evidence="4" id="KW-0547">Nucleotide-binding</keyword>
<dbReference type="GO" id="GO:0015833">
    <property type="term" value="P:peptide transport"/>
    <property type="evidence" value="ECO:0007669"/>
    <property type="project" value="InterPro"/>
</dbReference>
<sequence length="321" mass="35466">MPLLKVDNLKTYFHTRNGVVKAVDDISFLLKKGEILGIVGESGSGKSVTVHSLMGLVPQPPGRMEGGTAKFDGSNLLTADDSALRALRGRRIAMIFQDPMTSLNPYLRISEQLIEPLLIHEKVSRPNALDRAIEMLGKVGIQNAEERVHSYPHEFSGGMRQRVMIAMALITNPEVLIADEPTTALDVTVQAQILKLLKELRENLGVSVIFITHDLGVIAELADRVAVMYQGHMVEQGSVLSIFENPQHPYTKGLLACRPRLESKFNVLPTVSDYLDETEVDGRIELSEKSDAGMKIEKLQKSVVDSVFDKTDVLLEVSKLK</sequence>
<dbReference type="Gene3D" id="3.40.50.300">
    <property type="entry name" value="P-loop containing nucleotide triphosphate hydrolases"/>
    <property type="match status" value="1"/>
</dbReference>
<dbReference type="InterPro" id="IPR013563">
    <property type="entry name" value="Oligopep_ABC_C"/>
</dbReference>
<dbReference type="EMBL" id="UINC01054397">
    <property type="protein sequence ID" value="SVB72058.1"/>
    <property type="molecule type" value="Genomic_DNA"/>
</dbReference>
<evidence type="ECO:0000259" key="7">
    <source>
        <dbReference type="PROSITE" id="PS50893"/>
    </source>
</evidence>
<dbReference type="SUPFAM" id="SSF52540">
    <property type="entry name" value="P-loop containing nucleoside triphosphate hydrolases"/>
    <property type="match status" value="1"/>
</dbReference>
<dbReference type="PROSITE" id="PS50893">
    <property type="entry name" value="ABC_TRANSPORTER_2"/>
    <property type="match status" value="1"/>
</dbReference>
<comment type="subcellular location">
    <subcellularLocation>
        <location evidence="1">Cell membrane</location>
        <topology evidence="1">Peripheral membrane protein</topology>
    </subcellularLocation>
</comment>
<reference evidence="8" key="1">
    <citation type="submission" date="2018-05" db="EMBL/GenBank/DDBJ databases">
        <authorList>
            <person name="Lanie J.A."/>
            <person name="Ng W.-L."/>
            <person name="Kazmierczak K.M."/>
            <person name="Andrzejewski T.M."/>
            <person name="Davidsen T.M."/>
            <person name="Wayne K.J."/>
            <person name="Tettelin H."/>
            <person name="Glass J.I."/>
            <person name="Rusch D."/>
            <person name="Podicherti R."/>
            <person name="Tsui H.-C.T."/>
            <person name="Winkler M.E."/>
        </authorList>
    </citation>
    <scope>NUCLEOTIDE SEQUENCE</scope>
</reference>
<dbReference type="AlphaFoldDB" id="A0A382G9Y8"/>
<dbReference type="Pfam" id="PF08352">
    <property type="entry name" value="oligo_HPY"/>
    <property type="match status" value="1"/>
</dbReference>
<dbReference type="GO" id="GO:0005524">
    <property type="term" value="F:ATP binding"/>
    <property type="evidence" value="ECO:0007669"/>
    <property type="project" value="UniProtKB-KW"/>
</dbReference>
<evidence type="ECO:0000256" key="4">
    <source>
        <dbReference type="ARBA" id="ARBA00022741"/>
    </source>
</evidence>
<dbReference type="PANTHER" id="PTHR43297:SF2">
    <property type="entry name" value="DIPEPTIDE TRANSPORT ATP-BINDING PROTEIN DPPD"/>
    <property type="match status" value="1"/>
</dbReference>
<keyword evidence="6" id="KW-0472">Membrane</keyword>
<dbReference type="GO" id="GO:0005886">
    <property type="term" value="C:plasma membrane"/>
    <property type="evidence" value="ECO:0007669"/>
    <property type="project" value="UniProtKB-SubCell"/>
</dbReference>
<evidence type="ECO:0000256" key="6">
    <source>
        <dbReference type="ARBA" id="ARBA00023136"/>
    </source>
</evidence>
<evidence type="ECO:0000256" key="1">
    <source>
        <dbReference type="ARBA" id="ARBA00004202"/>
    </source>
</evidence>
<accession>A0A382G9Y8</accession>